<keyword evidence="2" id="KW-0808">Transferase</keyword>
<evidence type="ECO:0000313" key="3">
    <source>
        <dbReference type="Proteomes" id="UP000708576"/>
    </source>
</evidence>
<reference evidence="2 3" key="1">
    <citation type="journal article" date="2015" name="Int. J. Syst. Evol. Microbiol.">
        <title>Carboxylicivirga linearis sp. nov., isolated from a sea cucumber culture pond.</title>
        <authorList>
            <person name="Wang F.Q."/>
            <person name="Zhou Y.X."/>
            <person name="Lin X.Z."/>
            <person name="Chen G.J."/>
            <person name="Du Z.J."/>
        </authorList>
    </citation>
    <scope>NUCLEOTIDE SEQUENCE [LARGE SCALE GENOMIC DNA]</scope>
    <source>
        <strain evidence="2 3">FB218</strain>
    </source>
</reference>
<accession>A0ABS5JWR3</accession>
<protein>
    <submittedName>
        <fullName evidence="2">GNAT family N-acetyltransferase</fullName>
        <ecNumber evidence="2">2.3.1.-</ecNumber>
    </submittedName>
</protein>
<dbReference type="EC" id="2.3.1.-" evidence="2"/>
<dbReference type="Proteomes" id="UP000708576">
    <property type="component" value="Unassembled WGS sequence"/>
</dbReference>
<dbReference type="Gene3D" id="3.40.630.30">
    <property type="match status" value="1"/>
</dbReference>
<keyword evidence="2" id="KW-0012">Acyltransferase</keyword>
<feature type="domain" description="N-acetyltransferase" evidence="1">
    <location>
        <begin position="4"/>
        <end position="165"/>
    </location>
</feature>
<dbReference type="CDD" id="cd04301">
    <property type="entry name" value="NAT_SF"/>
    <property type="match status" value="1"/>
</dbReference>
<dbReference type="SUPFAM" id="SSF55729">
    <property type="entry name" value="Acyl-CoA N-acyltransferases (Nat)"/>
    <property type="match status" value="1"/>
</dbReference>
<dbReference type="GO" id="GO:0016746">
    <property type="term" value="F:acyltransferase activity"/>
    <property type="evidence" value="ECO:0007669"/>
    <property type="project" value="UniProtKB-KW"/>
</dbReference>
<sequence>MFDSFIRDGNPDDLPLIQQISDTELGTGYFNTFNNNLFSESNQIRVIIHKEVLVGFCYSYITSFKEINIAWELSENQFAPNDKVGVLKTIAVKYRFQKQGLGNALLEDTINGIFQNNATAIFTSLWNNPDKESNINLMIKNGFRWQKTIPNYWTSDSIIKSYHCPACGYPCKCSATIYLKLH</sequence>
<dbReference type="InterPro" id="IPR000182">
    <property type="entry name" value="GNAT_dom"/>
</dbReference>
<organism evidence="2 3">
    <name type="scientific">Carboxylicivirga linearis</name>
    <dbReference type="NCBI Taxonomy" id="1628157"/>
    <lineage>
        <taxon>Bacteria</taxon>
        <taxon>Pseudomonadati</taxon>
        <taxon>Bacteroidota</taxon>
        <taxon>Bacteroidia</taxon>
        <taxon>Marinilabiliales</taxon>
        <taxon>Marinilabiliaceae</taxon>
        <taxon>Carboxylicivirga</taxon>
    </lineage>
</organism>
<name>A0ABS5JWR3_9BACT</name>
<dbReference type="RefSeq" id="WP_212216028.1">
    <property type="nucleotide sequence ID" value="NZ_JAGUCO010000006.1"/>
</dbReference>
<dbReference type="InterPro" id="IPR016181">
    <property type="entry name" value="Acyl_CoA_acyltransferase"/>
</dbReference>
<proteinExistence type="predicted"/>
<dbReference type="PROSITE" id="PS51186">
    <property type="entry name" value="GNAT"/>
    <property type="match status" value="1"/>
</dbReference>
<gene>
    <name evidence="2" type="ORF">KEM10_10895</name>
</gene>
<evidence type="ECO:0000313" key="2">
    <source>
        <dbReference type="EMBL" id="MBS2098786.1"/>
    </source>
</evidence>
<dbReference type="EMBL" id="JAGUCO010000006">
    <property type="protein sequence ID" value="MBS2098786.1"/>
    <property type="molecule type" value="Genomic_DNA"/>
</dbReference>
<comment type="caution">
    <text evidence="2">The sequence shown here is derived from an EMBL/GenBank/DDBJ whole genome shotgun (WGS) entry which is preliminary data.</text>
</comment>
<evidence type="ECO:0000259" key="1">
    <source>
        <dbReference type="PROSITE" id="PS51186"/>
    </source>
</evidence>
<keyword evidence="3" id="KW-1185">Reference proteome</keyword>